<organism evidence="2 3">
    <name type="scientific">Flavobacterium branchiarum</name>
    <dbReference type="NCBI Taxonomy" id="1114870"/>
    <lineage>
        <taxon>Bacteria</taxon>
        <taxon>Pseudomonadati</taxon>
        <taxon>Bacteroidota</taxon>
        <taxon>Flavobacteriia</taxon>
        <taxon>Flavobacteriales</taxon>
        <taxon>Flavobacteriaceae</taxon>
        <taxon>Flavobacterium</taxon>
    </lineage>
</organism>
<dbReference type="GO" id="GO:0102208">
    <property type="term" value="F:2-polyprenyl-6-hydroxyphenol methylase activity"/>
    <property type="evidence" value="ECO:0007669"/>
    <property type="project" value="UniProtKB-EC"/>
</dbReference>
<accession>A0ABV5FNQ9</accession>
<dbReference type="Proteomes" id="UP001589589">
    <property type="component" value="Unassembled WGS sequence"/>
</dbReference>
<keyword evidence="2" id="KW-0808">Transferase</keyword>
<sequence length="175" mass="20534">MIQEKKALEQWHETEDPWGYNENKDDILRKEILLAEIPDKKYKRVLDIGCGQGFITKDLPGEEVYGIDISQAAIDFANKMGRSNLIFKQGSIYDIDKLFDFKFDLIIITGVLYPQYIGKSSSLIYLLIDKILENKGVLVSVHINDWYNAQFPYLKTKQLFYNYRKYTHNLETYSK</sequence>
<evidence type="ECO:0000313" key="2">
    <source>
        <dbReference type="EMBL" id="MFB9065189.1"/>
    </source>
</evidence>
<protein>
    <submittedName>
        <fullName evidence="2">Class I SAM-dependent methyltransferase</fullName>
        <ecNumber evidence="2">2.1.1.222</ecNumber>
        <ecNumber evidence="2">2.1.1.64</ecNumber>
    </submittedName>
</protein>
<feature type="domain" description="Methyltransferase" evidence="1">
    <location>
        <begin position="40"/>
        <end position="151"/>
    </location>
</feature>
<reference evidence="2 3" key="1">
    <citation type="submission" date="2024-09" db="EMBL/GenBank/DDBJ databases">
        <authorList>
            <person name="Sun Q."/>
            <person name="Mori K."/>
        </authorList>
    </citation>
    <scope>NUCLEOTIDE SEQUENCE [LARGE SCALE GENOMIC DNA]</scope>
    <source>
        <strain evidence="2 3">CECT 7908</strain>
    </source>
</reference>
<keyword evidence="3" id="KW-1185">Reference proteome</keyword>
<dbReference type="RefSeq" id="WP_290260987.1">
    <property type="nucleotide sequence ID" value="NZ_JAUFQQ010000003.1"/>
</dbReference>
<proteinExistence type="predicted"/>
<comment type="caution">
    <text evidence="2">The sequence shown here is derived from an EMBL/GenBank/DDBJ whole genome shotgun (WGS) entry which is preliminary data.</text>
</comment>
<dbReference type="EC" id="2.1.1.222" evidence="2"/>
<dbReference type="GO" id="GO:0061542">
    <property type="term" value="F:3-demethylubiquinol 3-O-methyltransferase activity"/>
    <property type="evidence" value="ECO:0007669"/>
    <property type="project" value="UniProtKB-EC"/>
</dbReference>
<dbReference type="Gene3D" id="3.40.50.150">
    <property type="entry name" value="Vaccinia Virus protein VP39"/>
    <property type="match status" value="1"/>
</dbReference>
<evidence type="ECO:0000259" key="1">
    <source>
        <dbReference type="Pfam" id="PF13847"/>
    </source>
</evidence>
<evidence type="ECO:0000313" key="3">
    <source>
        <dbReference type="Proteomes" id="UP001589589"/>
    </source>
</evidence>
<dbReference type="SUPFAM" id="SSF53335">
    <property type="entry name" value="S-adenosyl-L-methionine-dependent methyltransferases"/>
    <property type="match status" value="1"/>
</dbReference>
<dbReference type="EC" id="2.1.1.64" evidence="2"/>
<dbReference type="InterPro" id="IPR025714">
    <property type="entry name" value="Methyltranfer_dom"/>
</dbReference>
<dbReference type="GO" id="GO:0032259">
    <property type="term" value="P:methylation"/>
    <property type="evidence" value="ECO:0007669"/>
    <property type="project" value="UniProtKB-KW"/>
</dbReference>
<dbReference type="PANTHER" id="PTHR43861">
    <property type="entry name" value="TRANS-ACONITATE 2-METHYLTRANSFERASE-RELATED"/>
    <property type="match status" value="1"/>
</dbReference>
<name>A0ABV5FNQ9_9FLAO</name>
<dbReference type="Pfam" id="PF13847">
    <property type="entry name" value="Methyltransf_31"/>
    <property type="match status" value="1"/>
</dbReference>
<dbReference type="CDD" id="cd02440">
    <property type="entry name" value="AdoMet_MTases"/>
    <property type="match status" value="1"/>
</dbReference>
<gene>
    <name evidence="2" type="ORF">ACFFUQ_14280</name>
</gene>
<dbReference type="EMBL" id="JBHMEX010000043">
    <property type="protein sequence ID" value="MFB9065189.1"/>
    <property type="molecule type" value="Genomic_DNA"/>
</dbReference>
<dbReference type="InterPro" id="IPR029063">
    <property type="entry name" value="SAM-dependent_MTases_sf"/>
</dbReference>
<keyword evidence="2" id="KW-0489">Methyltransferase</keyword>